<evidence type="ECO:0000313" key="1">
    <source>
        <dbReference type="EMBL" id="KAK7019277.1"/>
    </source>
</evidence>
<comment type="caution">
    <text evidence="1">The sequence shown here is derived from an EMBL/GenBank/DDBJ whole genome shotgun (WGS) entry which is preliminary data.</text>
</comment>
<evidence type="ECO:0000313" key="2">
    <source>
        <dbReference type="Proteomes" id="UP001362999"/>
    </source>
</evidence>
<sequence length="396" mass="43883">MFLVPSPHGSHGPLASLKSSVISTKGLFSCATSRLPSWCVSKCVILKSRVSRSFGFLNRAASSSLFFLATTSTSSYHTTSYTTSAATPIFGFAGQVRPWRYKFLSSRSASVRLSNLMKVLTSGSRTSIWKQVCAPNSFRHAALLDVTGFRSHHTVTPAPPILMERARFGKRSSDAPPTFLRTYREDTAARRSLQPQVWELNHADLVGRMAHLDFSNNDDALLALETAALDTIKHVYALSRDPSTVAHSHSLCFPMLIQELPFTYPACEPDFLPPVDHAVHSGSSKTKYYVVAEGWVPAIYTDSQSAEGAITGYSSYTRVSCPTKETALTLWAEHCREYHGTHCPNAPPTYWGVKNHKIVFRSRADAIQFAEDKGLMWIHLFGSVKEREVKVFLGMP</sequence>
<reference evidence="1 2" key="1">
    <citation type="journal article" date="2024" name="J Genomics">
        <title>Draft genome sequencing and assembly of Favolaschia claudopus CIRM-BRFM 2984 isolated from oak limbs.</title>
        <authorList>
            <person name="Navarro D."/>
            <person name="Drula E."/>
            <person name="Chaduli D."/>
            <person name="Cazenave R."/>
            <person name="Ahrendt S."/>
            <person name="Wang J."/>
            <person name="Lipzen A."/>
            <person name="Daum C."/>
            <person name="Barry K."/>
            <person name="Grigoriev I.V."/>
            <person name="Favel A."/>
            <person name="Rosso M.N."/>
            <person name="Martin F."/>
        </authorList>
    </citation>
    <scope>NUCLEOTIDE SEQUENCE [LARGE SCALE GENOMIC DNA]</scope>
    <source>
        <strain evidence="1 2">CIRM-BRFM 2984</strain>
    </source>
</reference>
<dbReference type="InterPro" id="IPR009027">
    <property type="entry name" value="Ribosomal_bL9/RNase_H1_N"/>
</dbReference>
<accession>A0AAW0B009</accession>
<protein>
    <submittedName>
        <fullName evidence="1">Uncharacterized protein</fullName>
    </submittedName>
</protein>
<dbReference type="EMBL" id="JAWWNJ010000044">
    <property type="protein sequence ID" value="KAK7019277.1"/>
    <property type="molecule type" value="Genomic_DNA"/>
</dbReference>
<dbReference type="AlphaFoldDB" id="A0AAW0B009"/>
<dbReference type="SUPFAM" id="SSF55658">
    <property type="entry name" value="L9 N-domain-like"/>
    <property type="match status" value="1"/>
</dbReference>
<proteinExistence type="predicted"/>
<gene>
    <name evidence="1" type="ORF">R3P38DRAFT_3273441</name>
</gene>
<name>A0AAW0B009_9AGAR</name>
<keyword evidence="2" id="KW-1185">Reference proteome</keyword>
<organism evidence="1 2">
    <name type="scientific">Favolaschia claudopus</name>
    <dbReference type="NCBI Taxonomy" id="2862362"/>
    <lineage>
        <taxon>Eukaryota</taxon>
        <taxon>Fungi</taxon>
        <taxon>Dikarya</taxon>
        <taxon>Basidiomycota</taxon>
        <taxon>Agaricomycotina</taxon>
        <taxon>Agaricomycetes</taxon>
        <taxon>Agaricomycetidae</taxon>
        <taxon>Agaricales</taxon>
        <taxon>Marasmiineae</taxon>
        <taxon>Mycenaceae</taxon>
        <taxon>Favolaschia</taxon>
    </lineage>
</organism>
<dbReference type="Proteomes" id="UP001362999">
    <property type="component" value="Unassembled WGS sequence"/>
</dbReference>